<dbReference type="GO" id="GO:0005085">
    <property type="term" value="F:guanyl-nucleotide exchange factor activity"/>
    <property type="evidence" value="ECO:0007669"/>
    <property type="project" value="TreeGrafter"/>
</dbReference>
<proteinExistence type="predicted"/>
<gene>
    <name evidence="2" type="ORF">KUCA_T00000152001</name>
</gene>
<dbReference type="InterPro" id="IPR036047">
    <property type="entry name" value="F-box-like_dom_sf"/>
</dbReference>
<dbReference type="Gene3D" id="2.130.10.30">
    <property type="entry name" value="Regulator of chromosome condensation 1/beta-lactamase-inhibitor protein II"/>
    <property type="match status" value="2"/>
</dbReference>
<dbReference type="Proteomes" id="UP000019384">
    <property type="component" value="Unassembled WGS sequence"/>
</dbReference>
<dbReference type="PANTHER" id="PTHR45982:SF1">
    <property type="entry name" value="REGULATOR OF CHROMOSOME CONDENSATION"/>
    <property type="match status" value="1"/>
</dbReference>
<dbReference type="InterPro" id="IPR009091">
    <property type="entry name" value="RCC1/BLIP-II"/>
</dbReference>
<dbReference type="InterPro" id="IPR000408">
    <property type="entry name" value="Reg_chr_condens"/>
</dbReference>
<dbReference type="GeneID" id="34517597"/>
<dbReference type="GO" id="GO:0005737">
    <property type="term" value="C:cytoplasm"/>
    <property type="evidence" value="ECO:0007669"/>
    <property type="project" value="TreeGrafter"/>
</dbReference>
<sequence>MPGLFDLGEDVITGNLIPLLEPKDIQNLGQTCRYARSIVNQGIVWREMYHKTFGKAPTPYSLTELKWPQLYKLRKDANLYTWGKFDGRLGLSRDAFPEGIMPGSVPWPVELFHIPLADVTCGGLSFQVLTSDGDLYCTGSFHSAFRKGAPGPIERDSLRRMDDGAGSADHRLLRELPQAVIPHMRGPHRPGVMMMPDVKRANEISATKKTAKKVDTKQGLLFQLLTEGTAKIIAVSSGRQHVLALDNDGEVWTWDTDFLEDSVGVKLKFPGLRSGSIFSVSSPILKIRAGWNMSSVYALNLGIVVWMCRKKMSRSSQRSEGLEALYVVIPETASTSDDDKVVDYVCLDNELVYLKGSGKLFSIKVHRDAESGETLLGRLLPLASKLKKVLSRTDKITRLSGSFRTLVAFTLEDHVIVLRQENGQEMEDAVPRIYEELQNVECVSVAVGDWHYMALLKSGKVLTWGLNNGGCLGNGDLGVKRIDSPTEVKVEGKVLAIAAGGWQSGAIVAKEH</sequence>
<dbReference type="SUPFAM" id="SSF81383">
    <property type="entry name" value="F-box domain"/>
    <property type="match status" value="1"/>
</dbReference>
<evidence type="ECO:0000313" key="2">
    <source>
        <dbReference type="EMBL" id="CDK24192.1"/>
    </source>
</evidence>
<name>W6MIK6_9ASCO</name>
<keyword evidence="3" id="KW-1185">Reference proteome</keyword>
<dbReference type="Pfam" id="PF00415">
    <property type="entry name" value="RCC1"/>
    <property type="match status" value="1"/>
</dbReference>
<feature type="repeat" description="RCC1" evidence="1">
    <location>
        <begin position="459"/>
        <end position="510"/>
    </location>
</feature>
<dbReference type="Pfam" id="PF13540">
    <property type="entry name" value="RCC1_2"/>
    <property type="match status" value="1"/>
</dbReference>
<accession>W6MIK6</accession>
<dbReference type="PANTHER" id="PTHR45982">
    <property type="entry name" value="REGULATOR OF CHROMOSOME CONDENSATION"/>
    <property type="match status" value="1"/>
</dbReference>
<evidence type="ECO:0000313" key="3">
    <source>
        <dbReference type="Proteomes" id="UP000019384"/>
    </source>
</evidence>
<evidence type="ECO:0008006" key="4">
    <source>
        <dbReference type="Google" id="ProtNLM"/>
    </source>
</evidence>
<dbReference type="RefSeq" id="XP_022456209.1">
    <property type="nucleotide sequence ID" value="XM_022604663.1"/>
</dbReference>
<dbReference type="SUPFAM" id="SSF50985">
    <property type="entry name" value="RCC1/BLIP-II"/>
    <property type="match status" value="1"/>
</dbReference>
<dbReference type="InterPro" id="IPR051553">
    <property type="entry name" value="Ran_GTPase-activating"/>
</dbReference>
<feature type="repeat" description="RCC1" evidence="1">
    <location>
        <begin position="77"/>
        <end position="132"/>
    </location>
</feature>
<reference evidence="2" key="1">
    <citation type="submission" date="2013-12" db="EMBL/GenBank/DDBJ databases">
        <authorList>
            <person name="Genoscope - CEA"/>
        </authorList>
    </citation>
    <scope>NUCLEOTIDE SEQUENCE</scope>
    <source>
        <strain evidence="2">CBS 1993</strain>
    </source>
</reference>
<organism evidence="2 3">
    <name type="scientific">Kuraishia capsulata CBS 1993</name>
    <dbReference type="NCBI Taxonomy" id="1382522"/>
    <lineage>
        <taxon>Eukaryota</taxon>
        <taxon>Fungi</taxon>
        <taxon>Dikarya</taxon>
        <taxon>Ascomycota</taxon>
        <taxon>Saccharomycotina</taxon>
        <taxon>Pichiomycetes</taxon>
        <taxon>Pichiales</taxon>
        <taxon>Pichiaceae</taxon>
        <taxon>Kuraishia</taxon>
    </lineage>
</organism>
<protein>
    <recommendedName>
        <fullName evidence="4">F-box domain-containing protein</fullName>
    </recommendedName>
</protein>
<dbReference type="OrthoDB" id="61110at2759"/>
<dbReference type="STRING" id="1382522.W6MIK6"/>
<dbReference type="PROSITE" id="PS50012">
    <property type="entry name" value="RCC1_3"/>
    <property type="match status" value="2"/>
</dbReference>
<dbReference type="HOGENOM" id="CLU_460835_0_0_1"/>
<reference evidence="2" key="2">
    <citation type="submission" date="2014-02" db="EMBL/GenBank/DDBJ databases">
        <title>Complete DNA sequence of /Kuraishia capsulata/ illustrates novel genomic features among budding yeasts (/Saccharomycotina/).</title>
        <authorList>
            <person name="Morales L."/>
            <person name="Noel B."/>
            <person name="Porcel B."/>
            <person name="Marcet-Houben M."/>
            <person name="Hullo M-F."/>
            <person name="Sacerdot C."/>
            <person name="Tekaia F."/>
            <person name="Leh-Louis V."/>
            <person name="Despons L."/>
            <person name="Khanna V."/>
            <person name="Aury J-M."/>
            <person name="Barbe V."/>
            <person name="Couloux A."/>
            <person name="Labadie K."/>
            <person name="Pelletier E."/>
            <person name="Souciet J-L."/>
            <person name="Boekhout T."/>
            <person name="Gabaldon T."/>
            <person name="Wincker P."/>
            <person name="Dujon B."/>
        </authorList>
    </citation>
    <scope>NUCLEOTIDE SEQUENCE</scope>
    <source>
        <strain evidence="2">CBS 1993</strain>
    </source>
</reference>
<evidence type="ECO:0000256" key="1">
    <source>
        <dbReference type="PROSITE-ProRule" id="PRU00235"/>
    </source>
</evidence>
<dbReference type="AlphaFoldDB" id="W6MIK6"/>
<dbReference type="EMBL" id="HG793125">
    <property type="protein sequence ID" value="CDK24192.1"/>
    <property type="molecule type" value="Genomic_DNA"/>
</dbReference>